<dbReference type="RefSeq" id="WP_265895443.1">
    <property type="nucleotide sequence ID" value="NZ_JAPIVE010000001.1"/>
</dbReference>
<reference evidence="1" key="1">
    <citation type="submission" date="2022-11" db="EMBL/GenBank/DDBJ databases">
        <title>Larsenimonas rhizosphaerae sp. nov., isolated from a tidal mudflat.</title>
        <authorList>
            <person name="Lee S.D."/>
            <person name="Kim I.S."/>
        </authorList>
    </citation>
    <scope>NUCLEOTIDE SEQUENCE</scope>
    <source>
        <strain evidence="1">GH2-1</strain>
    </source>
</reference>
<organism evidence="1 2">
    <name type="scientific">Larsenimonas rhizosphaerae</name>
    <dbReference type="NCBI Taxonomy" id="2944682"/>
    <lineage>
        <taxon>Bacteria</taxon>
        <taxon>Pseudomonadati</taxon>
        <taxon>Pseudomonadota</taxon>
        <taxon>Gammaproteobacteria</taxon>
        <taxon>Oceanospirillales</taxon>
        <taxon>Halomonadaceae</taxon>
        <taxon>Larsenimonas</taxon>
    </lineage>
</organism>
<evidence type="ECO:0000313" key="1">
    <source>
        <dbReference type="EMBL" id="MCX2523047.1"/>
    </source>
</evidence>
<dbReference type="Proteomes" id="UP001165678">
    <property type="component" value="Unassembled WGS sequence"/>
</dbReference>
<comment type="caution">
    <text evidence="1">The sequence shown here is derived from an EMBL/GenBank/DDBJ whole genome shotgun (WGS) entry which is preliminary data.</text>
</comment>
<gene>
    <name evidence="1" type="ORF">OQ287_02215</name>
</gene>
<dbReference type="AlphaFoldDB" id="A0AA41ZDX1"/>
<sequence length="459" mass="50534">MSTATYYPEPAFEGDHVEGAVLLAELIQARGHRRVWLDDQCSGAITQAFGETGHHLLPARQALEAALADNDAVTLVLAADSLPALLPRLQQIATGCSMSLLIIVTGSAQGHGLPEDCFHRHILAGDGWLSSMDHALDLMQVHAGMHLVITASEVLQGLWPRNLMASVSTALHFPETAANSTLIMPSPAERTVALIGALPPAWEEAVHRWADREAVLCLSLYATIPVSGQYRYPLASSCEGKDVLGRATQVIVLGEEEGDIHAVIPEDVTAVALSLSSYTPFSFQHGLDVQGDEEFYLDGRARLAVTQCILQQAEKVAIKQVAALDVLTRRMDHFLVDDRMAAERVWFSDEQRARTRAVHFDDQDILMAQALVYSSSRAGRLWVIMPPGMQADWEEWKVFWSRCGEGRSLCLLQWHDEAPLPDPQGVSVERSTPGAIDAVRSLLHEQTLCRISLKRYLMR</sequence>
<proteinExistence type="predicted"/>
<accession>A0AA41ZDX1</accession>
<name>A0AA41ZDX1_9GAMM</name>
<evidence type="ECO:0000313" key="2">
    <source>
        <dbReference type="Proteomes" id="UP001165678"/>
    </source>
</evidence>
<keyword evidence="2" id="KW-1185">Reference proteome</keyword>
<protein>
    <submittedName>
        <fullName evidence="1">Uncharacterized protein</fullName>
    </submittedName>
</protein>
<dbReference type="EMBL" id="JAPIVE010000001">
    <property type="protein sequence ID" value="MCX2523047.1"/>
    <property type="molecule type" value="Genomic_DNA"/>
</dbReference>